<evidence type="ECO:0000313" key="1">
    <source>
        <dbReference type="EMBL" id="CAE0455241.1"/>
    </source>
</evidence>
<protein>
    <recommendedName>
        <fullName evidence="2">Methyltransferase domain-containing protein</fullName>
    </recommendedName>
</protein>
<reference evidence="1" key="1">
    <citation type="submission" date="2021-01" db="EMBL/GenBank/DDBJ databases">
        <authorList>
            <person name="Corre E."/>
            <person name="Pelletier E."/>
            <person name="Niang G."/>
            <person name="Scheremetjew M."/>
            <person name="Finn R."/>
            <person name="Kale V."/>
            <person name="Holt S."/>
            <person name="Cochrane G."/>
            <person name="Meng A."/>
            <person name="Brown T."/>
            <person name="Cohen L."/>
        </authorList>
    </citation>
    <scope>NUCLEOTIDE SEQUENCE</scope>
    <source>
        <strain evidence="1">MM31A-1</strain>
    </source>
</reference>
<evidence type="ECO:0008006" key="2">
    <source>
        <dbReference type="Google" id="ProtNLM"/>
    </source>
</evidence>
<dbReference type="Gene3D" id="3.40.50.150">
    <property type="entry name" value="Vaccinia Virus protein VP39"/>
    <property type="match status" value="1"/>
</dbReference>
<gene>
    <name evidence="1" type="ORF">CDEB00056_LOCUS82</name>
</gene>
<name>A0A7S3V432_9STRA</name>
<dbReference type="SUPFAM" id="SSF53335">
    <property type="entry name" value="S-adenosyl-L-methionine-dependent methyltransferases"/>
    <property type="match status" value="1"/>
</dbReference>
<dbReference type="AlphaFoldDB" id="A0A7S3V432"/>
<dbReference type="EMBL" id="HBIO01000118">
    <property type="protein sequence ID" value="CAE0455241.1"/>
    <property type="molecule type" value="Transcribed_RNA"/>
</dbReference>
<organism evidence="1">
    <name type="scientific">Chaetoceros debilis</name>
    <dbReference type="NCBI Taxonomy" id="122233"/>
    <lineage>
        <taxon>Eukaryota</taxon>
        <taxon>Sar</taxon>
        <taxon>Stramenopiles</taxon>
        <taxon>Ochrophyta</taxon>
        <taxon>Bacillariophyta</taxon>
        <taxon>Coscinodiscophyceae</taxon>
        <taxon>Chaetocerotophycidae</taxon>
        <taxon>Chaetocerotales</taxon>
        <taxon>Chaetocerotaceae</taxon>
        <taxon>Chaetoceros</taxon>
    </lineage>
</organism>
<sequence>MSSIKRYVPLGNNSIVTDAPGWLSAPSVDSQSEAQSVSTSGGPTCWKCKGRKLVPQKKKRKLREKSTSDDQNVSHLVVNYGKECTVCHGLGFLAPKKKEVTSLSSQPGMITNRRKCPEGWHYTGPLASAVQEMMIHSPFEVDSNDELKKNPLECLYLANNVENSGAGVSISGEYPKYPWCPSNFGEQLCNLVGSWRILQRTGSHRWTTDDIVTAHIGIQMALKRKEGHSEKKTPLRYLDLGCGNGSVLQMVSWGLLSEFELTAFGIEARSEAVSLARRSLTFNIGEGNQASVIHGDFRELEKGSEAFKEVIGNNILNQLEAFRKTRSKKFDLVTGTPPYFRVDFCTDNDKVEVTAATINQGGMPTSIQSAPARCEFRGGIEAYCKAAVSVMHEDGIFCVCENWLNNDRVYSGASAAGLAIISVHPVKGKMGRKEHLFAVYVMALSKPSLLSPRILDPLCVRDKEGLWTSTYAALLETMSIPAMHMINEHNT</sequence>
<accession>A0A7S3V432</accession>
<dbReference type="PANTHER" id="PTHR47739:SF1">
    <property type="entry name" value="TRNA1(VAL) (ADENINE(37)-N6)-METHYLTRANSFERASE"/>
    <property type="match status" value="1"/>
</dbReference>
<proteinExistence type="predicted"/>
<dbReference type="InterPro" id="IPR050210">
    <property type="entry name" value="tRNA_Adenine-N(6)_MTase"/>
</dbReference>
<dbReference type="PANTHER" id="PTHR47739">
    <property type="entry name" value="TRNA1(VAL) (ADENINE(37)-N6)-METHYLTRANSFERASE"/>
    <property type="match status" value="1"/>
</dbReference>
<dbReference type="InterPro" id="IPR029063">
    <property type="entry name" value="SAM-dependent_MTases_sf"/>
</dbReference>